<evidence type="ECO:0000313" key="9">
    <source>
        <dbReference type="EMBL" id="BAS28449.1"/>
    </source>
</evidence>
<dbReference type="OrthoDB" id="9793390at2"/>
<evidence type="ECO:0000256" key="2">
    <source>
        <dbReference type="ARBA" id="ARBA00009773"/>
    </source>
</evidence>
<feature type="transmembrane region" description="Helical" evidence="8">
    <location>
        <begin position="7"/>
        <end position="23"/>
    </location>
</feature>
<protein>
    <recommendedName>
        <fullName evidence="11">Permease</fullName>
    </recommendedName>
</protein>
<comment type="similarity">
    <text evidence="2">Belongs to the autoinducer-2 exporter (AI-2E) (TC 2.A.86) family.</text>
</comment>
<feature type="transmembrane region" description="Helical" evidence="8">
    <location>
        <begin position="57"/>
        <end position="78"/>
    </location>
</feature>
<keyword evidence="10" id="KW-1185">Reference proteome</keyword>
<dbReference type="InterPro" id="IPR002549">
    <property type="entry name" value="AI-2E-like"/>
</dbReference>
<feature type="transmembrane region" description="Helical" evidence="8">
    <location>
        <begin position="264"/>
        <end position="286"/>
    </location>
</feature>
<accession>A0A0K2SNN9</accession>
<feature type="transmembrane region" description="Helical" evidence="8">
    <location>
        <begin position="239"/>
        <end position="257"/>
    </location>
</feature>
<evidence type="ECO:0000313" key="10">
    <source>
        <dbReference type="Proteomes" id="UP000065807"/>
    </source>
</evidence>
<evidence type="ECO:0000256" key="4">
    <source>
        <dbReference type="ARBA" id="ARBA00022475"/>
    </source>
</evidence>
<name>A0A0K2SNN9_LIMPI</name>
<organism evidence="9 10">
    <name type="scientific">Limnochorda pilosa</name>
    <dbReference type="NCBI Taxonomy" id="1555112"/>
    <lineage>
        <taxon>Bacteria</taxon>
        <taxon>Bacillati</taxon>
        <taxon>Bacillota</taxon>
        <taxon>Limnochordia</taxon>
        <taxon>Limnochordales</taxon>
        <taxon>Limnochordaceae</taxon>
        <taxon>Limnochorda</taxon>
    </lineage>
</organism>
<evidence type="ECO:0000256" key="1">
    <source>
        <dbReference type="ARBA" id="ARBA00004651"/>
    </source>
</evidence>
<gene>
    <name evidence="9" type="ORF">LIP_2619</name>
</gene>
<reference evidence="10" key="2">
    <citation type="journal article" date="2016" name="Int. J. Syst. Evol. Microbiol.">
        <title>Complete genome sequence and cell structure of Limnochorda pilosa, a Gram-negative spore-former within the phylum Firmicutes.</title>
        <authorList>
            <person name="Watanabe M."/>
            <person name="Kojima H."/>
            <person name="Fukui M."/>
        </authorList>
    </citation>
    <scope>NUCLEOTIDE SEQUENCE [LARGE SCALE GENOMIC DNA]</scope>
    <source>
        <strain evidence="10">HC45</strain>
    </source>
</reference>
<dbReference type="PANTHER" id="PTHR21716">
    <property type="entry name" value="TRANSMEMBRANE PROTEIN"/>
    <property type="match status" value="1"/>
</dbReference>
<dbReference type="GO" id="GO:0005886">
    <property type="term" value="C:plasma membrane"/>
    <property type="evidence" value="ECO:0007669"/>
    <property type="project" value="UniProtKB-SubCell"/>
</dbReference>
<evidence type="ECO:0000256" key="3">
    <source>
        <dbReference type="ARBA" id="ARBA00022448"/>
    </source>
</evidence>
<keyword evidence="7 8" id="KW-0472">Membrane</keyword>
<dbReference type="Pfam" id="PF01594">
    <property type="entry name" value="AI-2E_transport"/>
    <property type="match status" value="1"/>
</dbReference>
<comment type="subcellular location">
    <subcellularLocation>
        <location evidence="1">Cell membrane</location>
        <topology evidence="1">Multi-pass membrane protein</topology>
    </subcellularLocation>
</comment>
<dbReference type="PANTHER" id="PTHR21716:SF53">
    <property type="entry name" value="PERMEASE PERM-RELATED"/>
    <property type="match status" value="1"/>
</dbReference>
<evidence type="ECO:0000256" key="8">
    <source>
        <dbReference type="SAM" id="Phobius"/>
    </source>
</evidence>
<sequence length="341" mass="35967">MAARPRWGLLGGLLLAGLLFLWIFRHLILTLGVAALLAALLHPLVGRLEARSVPRQAAILVGFVGVALVGFVLFVTLLPNLMAELDRFLGQISPLGEAATREIGLLFGRLSRFGAPWEAVATSIGEGLRGWVSRVATRLDEWLVTLLTQAFQLALSPVIAYYLLRDGPRFRRALLEPLPAGPRREVGALLDRIGHLVAAFVRGQLLVAVLIGTLTAVLLRALGVPFALFGGLVAGLFEVIPYFGPILGGIPAVLLALEQGPATAGWVLVGMLGIHQLEGALISPFVLGRTMALHPLTVMLLVLAGGQVAGVPGLFLAVPVGAVAREIGRSLAGLRLAVDSP</sequence>
<dbReference type="Proteomes" id="UP000065807">
    <property type="component" value="Chromosome"/>
</dbReference>
<evidence type="ECO:0000256" key="7">
    <source>
        <dbReference type="ARBA" id="ARBA00023136"/>
    </source>
</evidence>
<feature type="transmembrane region" description="Helical" evidence="8">
    <location>
        <begin position="29"/>
        <end position="45"/>
    </location>
</feature>
<keyword evidence="5 8" id="KW-0812">Transmembrane</keyword>
<reference evidence="10" key="1">
    <citation type="submission" date="2015-07" db="EMBL/GenBank/DDBJ databases">
        <title>Complete genome sequence and phylogenetic analysis of Limnochorda pilosa.</title>
        <authorList>
            <person name="Watanabe M."/>
            <person name="Kojima H."/>
            <person name="Fukui M."/>
        </authorList>
    </citation>
    <scope>NUCLEOTIDE SEQUENCE [LARGE SCALE GENOMIC DNA]</scope>
    <source>
        <strain evidence="10">HC45</strain>
    </source>
</reference>
<dbReference type="RefSeq" id="WP_068138815.1">
    <property type="nucleotide sequence ID" value="NZ_AP014924.1"/>
</dbReference>
<keyword evidence="4" id="KW-1003">Cell membrane</keyword>
<evidence type="ECO:0000256" key="6">
    <source>
        <dbReference type="ARBA" id="ARBA00022989"/>
    </source>
</evidence>
<dbReference type="EMBL" id="AP014924">
    <property type="protein sequence ID" value="BAS28449.1"/>
    <property type="molecule type" value="Genomic_DNA"/>
</dbReference>
<dbReference type="KEGG" id="lpil:LIP_2619"/>
<feature type="transmembrane region" description="Helical" evidence="8">
    <location>
        <begin position="298"/>
        <end position="324"/>
    </location>
</feature>
<dbReference type="AlphaFoldDB" id="A0A0K2SNN9"/>
<evidence type="ECO:0000256" key="5">
    <source>
        <dbReference type="ARBA" id="ARBA00022692"/>
    </source>
</evidence>
<dbReference type="STRING" id="1555112.LIP_2619"/>
<evidence type="ECO:0008006" key="11">
    <source>
        <dbReference type="Google" id="ProtNLM"/>
    </source>
</evidence>
<feature type="transmembrane region" description="Helical" evidence="8">
    <location>
        <begin position="142"/>
        <end position="164"/>
    </location>
</feature>
<proteinExistence type="inferred from homology"/>
<keyword evidence="6 8" id="KW-1133">Transmembrane helix</keyword>
<dbReference type="PATRIC" id="fig|1555112.3.peg.2659"/>
<keyword evidence="3" id="KW-0813">Transport</keyword>
<feature type="transmembrane region" description="Helical" evidence="8">
    <location>
        <begin position="205"/>
        <end position="233"/>
    </location>
</feature>